<dbReference type="AlphaFoldDB" id="A0A644YA34"/>
<comment type="caution">
    <text evidence="1">The sequence shown here is derived from an EMBL/GenBank/DDBJ whole genome shotgun (WGS) entry which is preliminary data.</text>
</comment>
<sequence length="99" mass="10447">MIWHAIHSGGGNVDEAFGAISLSLFQHIACAHNICGVNIFRGIEGKGGSGVNDDICVLHAFLEGFFVTNITLQELDLVPLGIIEVNQVNAGNICITVGE</sequence>
<dbReference type="EMBL" id="VSSQ01004508">
    <property type="protein sequence ID" value="MPM25482.1"/>
    <property type="molecule type" value="Genomic_DNA"/>
</dbReference>
<gene>
    <name evidence="1" type="ORF">SDC9_71976</name>
</gene>
<evidence type="ECO:0000313" key="1">
    <source>
        <dbReference type="EMBL" id="MPM25482.1"/>
    </source>
</evidence>
<protein>
    <submittedName>
        <fullName evidence="1">Uncharacterized protein</fullName>
    </submittedName>
</protein>
<organism evidence="1">
    <name type="scientific">bioreactor metagenome</name>
    <dbReference type="NCBI Taxonomy" id="1076179"/>
    <lineage>
        <taxon>unclassified sequences</taxon>
        <taxon>metagenomes</taxon>
        <taxon>ecological metagenomes</taxon>
    </lineage>
</organism>
<name>A0A644YA34_9ZZZZ</name>
<proteinExistence type="predicted"/>
<accession>A0A644YA34</accession>
<reference evidence="1" key="1">
    <citation type="submission" date="2019-08" db="EMBL/GenBank/DDBJ databases">
        <authorList>
            <person name="Kucharzyk K."/>
            <person name="Murdoch R.W."/>
            <person name="Higgins S."/>
            <person name="Loffler F."/>
        </authorList>
    </citation>
    <scope>NUCLEOTIDE SEQUENCE</scope>
</reference>